<dbReference type="OrthoDB" id="2554528at2759"/>
<dbReference type="VEuPathDB" id="FungiDB:DNF11_3781"/>
<proteinExistence type="predicted"/>
<dbReference type="Proteomes" id="UP000269793">
    <property type="component" value="Chromosome VIII"/>
</dbReference>
<feature type="compositionally biased region" description="Low complexity" evidence="2">
    <location>
        <begin position="423"/>
        <end position="441"/>
    </location>
</feature>
<feature type="region of interest" description="Disordered" evidence="2">
    <location>
        <begin position="214"/>
        <end position="239"/>
    </location>
</feature>
<organism evidence="3 4">
    <name type="scientific">Malassezia restricta (strain ATCC 96810 / NBRC 103918 / CBS 7877)</name>
    <name type="common">Seborrheic dermatitis infection agent</name>
    <dbReference type="NCBI Taxonomy" id="425264"/>
    <lineage>
        <taxon>Eukaryota</taxon>
        <taxon>Fungi</taxon>
        <taxon>Dikarya</taxon>
        <taxon>Basidiomycota</taxon>
        <taxon>Ustilaginomycotina</taxon>
        <taxon>Malasseziomycetes</taxon>
        <taxon>Malasseziales</taxon>
        <taxon>Malasseziaceae</taxon>
        <taxon>Malassezia</taxon>
    </lineage>
</organism>
<dbReference type="InterPro" id="IPR036397">
    <property type="entry name" value="RNaseH_sf"/>
</dbReference>
<evidence type="ECO:0000256" key="1">
    <source>
        <dbReference type="SAM" id="Coils"/>
    </source>
</evidence>
<feature type="region of interest" description="Disordered" evidence="2">
    <location>
        <begin position="531"/>
        <end position="559"/>
    </location>
</feature>
<feature type="region of interest" description="Disordered" evidence="2">
    <location>
        <begin position="674"/>
        <end position="713"/>
    </location>
</feature>
<dbReference type="InterPro" id="IPR012337">
    <property type="entry name" value="RNaseH-like_sf"/>
</dbReference>
<dbReference type="SUPFAM" id="SSF53098">
    <property type="entry name" value="Ribonuclease H-like"/>
    <property type="match status" value="1"/>
</dbReference>
<dbReference type="Gene3D" id="3.30.420.10">
    <property type="entry name" value="Ribonuclease H-like superfamily/Ribonuclease H"/>
    <property type="match status" value="1"/>
</dbReference>
<evidence type="ECO:0000256" key="2">
    <source>
        <dbReference type="SAM" id="MobiDB-lite"/>
    </source>
</evidence>
<feature type="coiled-coil region" evidence="1">
    <location>
        <begin position="592"/>
        <end position="619"/>
    </location>
</feature>
<dbReference type="EMBL" id="CP033155">
    <property type="protein sequence ID" value="AYO44731.1"/>
    <property type="molecule type" value="Genomic_DNA"/>
</dbReference>
<feature type="region of interest" description="Disordered" evidence="2">
    <location>
        <begin position="377"/>
        <end position="456"/>
    </location>
</feature>
<name>A0A3G2S9E4_MALR7</name>
<feature type="compositionally biased region" description="Polar residues" evidence="2">
    <location>
        <begin position="380"/>
        <end position="395"/>
    </location>
</feature>
<dbReference type="AlphaFoldDB" id="A0A3G2S9E4"/>
<evidence type="ECO:0000313" key="3">
    <source>
        <dbReference type="EMBL" id="AYO44731.1"/>
    </source>
</evidence>
<accession>A0A3G2S9E4</accession>
<feature type="compositionally biased region" description="Polar residues" evidence="2">
    <location>
        <begin position="403"/>
        <end position="417"/>
    </location>
</feature>
<feature type="compositionally biased region" description="Polar residues" evidence="2">
    <location>
        <begin position="537"/>
        <end position="547"/>
    </location>
</feature>
<gene>
    <name evidence="3" type="ORF">DNF11_3781</name>
</gene>
<reference evidence="3 4" key="1">
    <citation type="submission" date="2018-10" db="EMBL/GenBank/DDBJ databases">
        <title>Complete genome sequence of Malassezia restricta CBS 7877.</title>
        <authorList>
            <person name="Morand S.C."/>
            <person name="Bertignac M."/>
            <person name="Iltis A."/>
            <person name="Kolder I."/>
            <person name="Pirovano W."/>
            <person name="Jourdain R."/>
            <person name="Clavaud C."/>
        </authorList>
    </citation>
    <scope>NUCLEOTIDE SEQUENCE [LARGE SCALE GENOMIC DNA]</scope>
    <source>
        <strain evidence="3 4">CBS 7877</strain>
    </source>
</reference>
<feature type="region of interest" description="Disordered" evidence="2">
    <location>
        <begin position="1"/>
        <end position="34"/>
    </location>
</feature>
<keyword evidence="1" id="KW-0175">Coiled coil</keyword>
<keyword evidence="4" id="KW-1185">Reference proteome</keyword>
<protein>
    <submittedName>
        <fullName evidence="3">Uncharacterized protein</fullName>
    </submittedName>
</protein>
<sequence length="784" mass="87155">MRAVNHFDACSRPRVSRPNGTTPSPQQKAVAPPIRDVDEESLAPSLISCEEVEHDVELTDVQQSVYAYFASRHLSDHACTRPVQPFFVGADADANGTSAAYALYGGPDSFHNSAQFIGEADSMPAHMTRRTPLGSAALCRRAELRGIITALGMLMQSPHRPTCAHLCVSSAYVAKAWGVWIPRWETHGWPGEVVDNHAQRSKNRWTQRMQLMSLDTSSSDSYSRKSDSPDNGSPTFRRTHRRLVDEDLLRELAALRTRLADMDARGGPSVYLYQIERKDNPADALAIHCVVSESPHLGSDVLRGSPPPVQGYQPLRVVSPPRRASQAHAWKNASPLPDDVFVNSPLSHKLWKRAPKTPALNRTTSPNARAVSPLIGASPSRMTHASPTLSNTVSRASPVPSLGRSSDPFTARANSPSHLFPTSPASRSISSSQSSRIPLQAPMNRVRPDSPPPMERVSLSPSDVEVYHNHFELSDHPQVEPRGKKLTADALREHDRKTGFHIPIWRRGRRAGSSVKSESVHSFIQRITPKALKKNKSQPSSPESFFSTPRPVLRTSASQPALRKAADASQFARHADKMPSPTLKFEAEPTATLNLRKQIEEVAEREERLARQEVELDRQRLVLEQKSPVLRAPAKSATLFNNSKSDDEEDFGDYVHKIEDHDWFWESNFRRAPRVQERPGEQEQRPNASPSSIPREEHGESRAPRARHVSPVLRTRASKWQMLEEARGRNVLPHAPKQDALGLYVDGDGFGSAATLSKSSPYFDNLRKKRLQYPLSDSEDSLSS</sequence>
<feature type="compositionally biased region" description="Basic and acidic residues" evidence="2">
    <location>
        <begin position="694"/>
        <end position="703"/>
    </location>
</feature>
<dbReference type="GO" id="GO:0003676">
    <property type="term" value="F:nucleic acid binding"/>
    <property type="evidence" value="ECO:0007669"/>
    <property type="project" value="InterPro"/>
</dbReference>
<feature type="compositionally biased region" description="Polar residues" evidence="2">
    <location>
        <begin position="18"/>
        <end position="27"/>
    </location>
</feature>
<feature type="compositionally biased region" description="Basic and acidic residues" evidence="2">
    <location>
        <begin position="674"/>
        <end position="684"/>
    </location>
</feature>
<evidence type="ECO:0000313" key="4">
    <source>
        <dbReference type="Proteomes" id="UP000269793"/>
    </source>
</evidence>